<proteinExistence type="predicted"/>
<feature type="chain" id="PRO_5041210299" evidence="2">
    <location>
        <begin position="18"/>
        <end position="294"/>
    </location>
</feature>
<reference evidence="3" key="1">
    <citation type="submission" date="2023-06" db="EMBL/GenBank/DDBJ databases">
        <title>Genome-scale phylogeny and comparative genomics of the fungal order Sordariales.</title>
        <authorList>
            <consortium name="Lawrence Berkeley National Laboratory"/>
            <person name="Hensen N."/>
            <person name="Bonometti L."/>
            <person name="Westerberg I."/>
            <person name="Brannstrom I.O."/>
            <person name="Guillou S."/>
            <person name="Cros-Aarteil S."/>
            <person name="Calhoun S."/>
            <person name="Haridas S."/>
            <person name="Kuo A."/>
            <person name="Mondo S."/>
            <person name="Pangilinan J."/>
            <person name="Riley R."/>
            <person name="Labutti K."/>
            <person name="Andreopoulos B."/>
            <person name="Lipzen A."/>
            <person name="Chen C."/>
            <person name="Yanf M."/>
            <person name="Daum C."/>
            <person name="Ng V."/>
            <person name="Clum A."/>
            <person name="Steindorff A."/>
            <person name="Ohm R."/>
            <person name="Martin F."/>
            <person name="Silar P."/>
            <person name="Natvig D."/>
            <person name="Lalanne C."/>
            <person name="Gautier V."/>
            <person name="Ament-Velasquez S.L."/>
            <person name="Kruys A."/>
            <person name="Hutchinson M.I."/>
            <person name="Powell A.J."/>
            <person name="Barry K."/>
            <person name="Miller A.N."/>
            <person name="Grigoriev I.V."/>
            <person name="Debuchy R."/>
            <person name="Gladieux P."/>
            <person name="Thoren M.H."/>
            <person name="Johannesson H."/>
        </authorList>
    </citation>
    <scope>NUCLEOTIDE SEQUENCE</scope>
    <source>
        <strain evidence="3">CBS 606.72</strain>
    </source>
</reference>
<protein>
    <submittedName>
        <fullName evidence="3">Uncharacterized protein</fullName>
    </submittedName>
</protein>
<evidence type="ECO:0000313" key="4">
    <source>
        <dbReference type="Proteomes" id="UP001175000"/>
    </source>
</evidence>
<comment type="caution">
    <text evidence="3">The sequence shown here is derived from an EMBL/GenBank/DDBJ whole genome shotgun (WGS) entry which is preliminary data.</text>
</comment>
<feature type="compositionally biased region" description="Acidic residues" evidence="1">
    <location>
        <begin position="163"/>
        <end position="173"/>
    </location>
</feature>
<dbReference type="Proteomes" id="UP001175000">
    <property type="component" value="Unassembled WGS sequence"/>
</dbReference>
<sequence>MLPQLLLYSTLLTPILALPATIVGHWTLKGLRRTCSSIDNMCEMSFILDENRGHDGVVACAFKYVGGAETDFGSLPCNDRVLVQGGWNTTAGTPEESFLTLVVTDKKIDAYGFFGAREQDFDQNGMVLIAVTRPAYRVGQFGPEPVGNEPESWSESESGSDGGSDEDGDSDSDEERRVRRQDSVLVQVSDLRRTWDDQGDVLFTSFDISTSEGDSVRCELRITGPEPEKSWYSRGPCEMFTISWGYDEMADSAVMSVCNYLTGNVAFIGFNGVSDFDKTYGPSRWEPSKPMGCK</sequence>
<keyword evidence="2" id="KW-0732">Signal</keyword>
<evidence type="ECO:0000256" key="2">
    <source>
        <dbReference type="SAM" id="SignalP"/>
    </source>
</evidence>
<feature type="signal peptide" evidence="2">
    <location>
        <begin position="1"/>
        <end position="17"/>
    </location>
</feature>
<evidence type="ECO:0000313" key="3">
    <source>
        <dbReference type="EMBL" id="KAK0619288.1"/>
    </source>
</evidence>
<evidence type="ECO:0000256" key="1">
    <source>
        <dbReference type="SAM" id="MobiDB-lite"/>
    </source>
</evidence>
<feature type="region of interest" description="Disordered" evidence="1">
    <location>
        <begin position="140"/>
        <end position="180"/>
    </location>
</feature>
<dbReference type="EMBL" id="JAULSU010000004">
    <property type="protein sequence ID" value="KAK0619288.1"/>
    <property type="molecule type" value="Genomic_DNA"/>
</dbReference>
<dbReference type="AlphaFoldDB" id="A0AA39WPN7"/>
<keyword evidence="4" id="KW-1185">Reference proteome</keyword>
<accession>A0AA39WPN7</accession>
<gene>
    <name evidence="3" type="ORF">B0T14DRAFT_566167</name>
</gene>
<organism evidence="3 4">
    <name type="scientific">Immersiella caudata</name>
    <dbReference type="NCBI Taxonomy" id="314043"/>
    <lineage>
        <taxon>Eukaryota</taxon>
        <taxon>Fungi</taxon>
        <taxon>Dikarya</taxon>
        <taxon>Ascomycota</taxon>
        <taxon>Pezizomycotina</taxon>
        <taxon>Sordariomycetes</taxon>
        <taxon>Sordariomycetidae</taxon>
        <taxon>Sordariales</taxon>
        <taxon>Lasiosphaeriaceae</taxon>
        <taxon>Immersiella</taxon>
    </lineage>
</organism>
<name>A0AA39WPN7_9PEZI</name>